<dbReference type="EMBL" id="GBXM01073627">
    <property type="protein sequence ID" value="JAH34950.1"/>
    <property type="molecule type" value="Transcribed_RNA"/>
</dbReference>
<proteinExistence type="predicted"/>
<reference evidence="1" key="1">
    <citation type="submission" date="2014-11" db="EMBL/GenBank/DDBJ databases">
        <authorList>
            <person name="Amaro Gonzalez C."/>
        </authorList>
    </citation>
    <scope>NUCLEOTIDE SEQUENCE</scope>
</reference>
<accession>A0A0E9S2R4</accession>
<protein>
    <submittedName>
        <fullName evidence="1">Uncharacterized protein</fullName>
    </submittedName>
</protein>
<sequence length="19" mass="2207">MSPQAFISQQQIWAKRSSN</sequence>
<organism evidence="1">
    <name type="scientific">Anguilla anguilla</name>
    <name type="common">European freshwater eel</name>
    <name type="synonym">Muraena anguilla</name>
    <dbReference type="NCBI Taxonomy" id="7936"/>
    <lineage>
        <taxon>Eukaryota</taxon>
        <taxon>Metazoa</taxon>
        <taxon>Chordata</taxon>
        <taxon>Craniata</taxon>
        <taxon>Vertebrata</taxon>
        <taxon>Euteleostomi</taxon>
        <taxon>Actinopterygii</taxon>
        <taxon>Neopterygii</taxon>
        <taxon>Teleostei</taxon>
        <taxon>Anguilliformes</taxon>
        <taxon>Anguillidae</taxon>
        <taxon>Anguilla</taxon>
    </lineage>
</organism>
<name>A0A0E9S2R4_ANGAN</name>
<dbReference type="AlphaFoldDB" id="A0A0E9S2R4"/>
<reference evidence="1" key="2">
    <citation type="journal article" date="2015" name="Fish Shellfish Immunol.">
        <title>Early steps in the European eel (Anguilla anguilla)-Vibrio vulnificus interaction in the gills: Role of the RtxA13 toxin.</title>
        <authorList>
            <person name="Callol A."/>
            <person name="Pajuelo D."/>
            <person name="Ebbesson L."/>
            <person name="Teles M."/>
            <person name="MacKenzie S."/>
            <person name="Amaro C."/>
        </authorList>
    </citation>
    <scope>NUCLEOTIDE SEQUENCE</scope>
</reference>
<evidence type="ECO:0000313" key="1">
    <source>
        <dbReference type="EMBL" id="JAH34950.1"/>
    </source>
</evidence>